<feature type="non-terminal residue" evidence="1">
    <location>
        <position position="1"/>
    </location>
</feature>
<dbReference type="RefSeq" id="WP_165389240.1">
    <property type="nucleotide sequence ID" value="NZ_PPUZ01000189.1"/>
</dbReference>
<dbReference type="AlphaFoldDB" id="A0A4V2E1F4"/>
<evidence type="ECO:0000313" key="2">
    <source>
        <dbReference type="Proteomes" id="UP000292345"/>
    </source>
</evidence>
<evidence type="ECO:0000313" key="1">
    <source>
        <dbReference type="EMBL" id="RZM68798.1"/>
    </source>
</evidence>
<dbReference type="Proteomes" id="UP000292345">
    <property type="component" value="Unassembled WGS sequence"/>
</dbReference>
<organism evidence="1 2">
    <name type="scientific">Pseudoalteromonas rubra</name>
    <dbReference type="NCBI Taxonomy" id="43658"/>
    <lineage>
        <taxon>Bacteria</taxon>
        <taxon>Pseudomonadati</taxon>
        <taxon>Pseudomonadota</taxon>
        <taxon>Gammaproteobacteria</taxon>
        <taxon>Alteromonadales</taxon>
        <taxon>Pseudoalteromonadaceae</taxon>
        <taxon>Pseudoalteromonas</taxon>
    </lineage>
</organism>
<gene>
    <name evidence="1" type="ORF">C3B51_23610</name>
</gene>
<accession>A0A4V2E1F4</accession>
<name>A0A4V2E1F4_9GAMM</name>
<evidence type="ECO:0008006" key="3">
    <source>
        <dbReference type="Google" id="ProtNLM"/>
    </source>
</evidence>
<reference evidence="1 2" key="1">
    <citation type="submission" date="2018-01" db="EMBL/GenBank/DDBJ databases">
        <title>Co-occurrence of chitin degradation, pigmentation and bioactivity in marine Pseudoalteromonas.</title>
        <authorList>
            <person name="Paulsen S."/>
            <person name="Gram L."/>
            <person name="Machado H."/>
        </authorList>
    </citation>
    <scope>NUCLEOTIDE SEQUENCE [LARGE SCALE GENOMIC DNA]</scope>
    <source>
        <strain evidence="1 2">S1946</strain>
    </source>
</reference>
<dbReference type="EMBL" id="PPUZ01000189">
    <property type="protein sequence ID" value="RZM68798.1"/>
    <property type="molecule type" value="Genomic_DNA"/>
</dbReference>
<feature type="non-terminal residue" evidence="1">
    <location>
        <position position="78"/>
    </location>
</feature>
<protein>
    <recommendedName>
        <fullName evidence="3">Amino acid adenylation</fullName>
    </recommendedName>
</protein>
<comment type="caution">
    <text evidence="1">The sequence shown here is derived from an EMBL/GenBank/DDBJ whole genome shotgun (WGS) entry which is preliminary data.</text>
</comment>
<sequence length="78" mass="8510">RQYQADVQALFRAHTLQDMARQVRALGNEELSCVPANLIPADCSKITPEMVTLTELDEQQLADIAATVPGGMANIQDI</sequence>
<proteinExistence type="predicted"/>